<evidence type="ECO:0008006" key="3">
    <source>
        <dbReference type="Google" id="ProtNLM"/>
    </source>
</evidence>
<evidence type="ECO:0000313" key="2">
    <source>
        <dbReference type="Proteomes" id="UP000070258"/>
    </source>
</evidence>
<reference evidence="2" key="1">
    <citation type="submission" date="2016-02" db="EMBL/GenBank/DDBJ databases">
        <authorList>
            <person name="Wen L."/>
            <person name="He K."/>
            <person name="Yang H."/>
        </authorList>
    </citation>
    <scope>NUCLEOTIDE SEQUENCE [LARGE SCALE GENOMIC DNA]</scope>
    <source>
        <strain evidence="2">JCM 15929</strain>
    </source>
</reference>
<organism evidence="1 2">
    <name type="scientific">Tsukamurella pseudospumae</name>
    <dbReference type="NCBI Taxonomy" id="239498"/>
    <lineage>
        <taxon>Bacteria</taxon>
        <taxon>Bacillati</taxon>
        <taxon>Actinomycetota</taxon>
        <taxon>Actinomycetes</taxon>
        <taxon>Mycobacteriales</taxon>
        <taxon>Tsukamurellaceae</taxon>
        <taxon>Tsukamurella</taxon>
    </lineage>
</organism>
<proteinExistence type="predicted"/>
<accession>A0A138AJX5</accession>
<evidence type="ECO:0000313" key="1">
    <source>
        <dbReference type="EMBL" id="KXP10740.1"/>
    </source>
</evidence>
<dbReference type="Proteomes" id="UP000070258">
    <property type="component" value="Unassembled WGS sequence"/>
</dbReference>
<dbReference type="AlphaFoldDB" id="A0A138AJX5"/>
<gene>
    <name evidence="1" type="ORF">AXK60_24960</name>
</gene>
<protein>
    <recommendedName>
        <fullName evidence="3">HTH iclR-type domain-containing protein</fullName>
    </recommendedName>
</protein>
<dbReference type="EMBL" id="LSRF01000031">
    <property type="protein sequence ID" value="KXP10740.1"/>
    <property type="molecule type" value="Genomic_DNA"/>
</dbReference>
<name>A0A138AJX5_9ACTN</name>
<sequence length="349" mass="38250">MLLGMAASGWAWRDVLAQLQQPGLVRLREDYERGEAHAISQWQKALMLAAESAWPRTAADRADDQVAVQLAATLSAAAIGPRWARPGGASDERVLLAFAALCEQAHAVTINVDVRRLAEAANVDASTVSRSLRRLAVEGWVRLQAVSEGTAAASWTLLDPPACPAATQVETRPPARELPPADPSRLEHAQHDVWVWRDGFGGVGERVHYYWSQGVPTSQIAAATGYSLRTVVRWLSVLGQHRMLTWRPRWESVARILGAAGVTVARARRHRAERIAFDWWRAELDWRCTPGKRRRRTGVSAAAGAAAAIALPIAAPIRARAGRFPTKPDGRMDWRDALAQLSSRDEVTA</sequence>
<comment type="caution">
    <text evidence="1">The sequence shown here is derived from an EMBL/GenBank/DDBJ whole genome shotgun (WGS) entry which is preliminary data.</text>
</comment>